<evidence type="ECO:0000313" key="3">
    <source>
        <dbReference type="Proteomes" id="UP000178168"/>
    </source>
</evidence>
<proteinExistence type="predicted"/>
<evidence type="ECO:0000256" key="1">
    <source>
        <dbReference type="SAM" id="Phobius"/>
    </source>
</evidence>
<organism evidence="2 3">
    <name type="scientific">Candidatus Yonathbacteria bacterium RIFOXYD1_FULL_52_36</name>
    <dbReference type="NCBI Taxonomy" id="1802730"/>
    <lineage>
        <taxon>Bacteria</taxon>
        <taxon>Candidatus Yonathiibacteriota</taxon>
    </lineage>
</organism>
<dbReference type="Proteomes" id="UP000178168">
    <property type="component" value="Unassembled WGS sequence"/>
</dbReference>
<reference evidence="2 3" key="1">
    <citation type="journal article" date="2016" name="Nat. Commun.">
        <title>Thousands of microbial genomes shed light on interconnected biogeochemical processes in an aquifer system.</title>
        <authorList>
            <person name="Anantharaman K."/>
            <person name="Brown C.T."/>
            <person name="Hug L.A."/>
            <person name="Sharon I."/>
            <person name="Castelle C.J."/>
            <person name="Probst A.J."/>
            <person name="Thomas B.C."/>
            <person name="Singh A."/>
            <person name="Wilkins M.J."/>
            <person name="Karaoz U."/>
            <person name="Brodie E.L."/>
            <person name="Williams K.H."/>
            <person name="Hubbard S.S."/>
            <person name="Banfield J.F."/>
        </authorList>
    </citation>
    <scope>NUCLEOTIDE SEQUENCE [LARGE SCALE GENOMIC DNA]</scope>
</reference>
<gene>
    <name evidence="2" type="ORF">A2591_01280</name>
</gene>
<keyword evidence="1" id="KW-0472">Membrane</keyword>
<keyword evidence="1" id="KW-1133">Transmembrane helix</keyword>
<sequence>MNNPFFHALGATAYIVGISAFLFYVPERTFGSEDTVFAPIMMLSLLVLSVAMMGFLFAYEPIRLFAEGQKLAALRFLGKTVAWFAALTVVVVLLALFVNSR</sequence>
<dbReference type="AlphaFoldDB" id="A0A1G2SP51"/>
<accession>A0A1G2SP51</accession>
<feature type="transmembrane region" description="Helical" evidence="1">
    <location>
        <begin position="5"/>
        <end position="24"/>
    </location>
</feature>
<comment type="caution">
    <text evidence="2">The sequence shown here is derived from an EMBL/GenBank/DDBJ whole genome shotgun (WGS) entry which is preliminary data.</text>
</comment>
<keyword evidence="1" id="KW-0812">Transmembrane</keyword>
<feature type="transmembrane region" description="Helical" evidence="1">
    <location>
        <begin position="80"/>
        <end position="98"/>
    </location>
</feature>
<name>A0A1G2SP51_9BACT</name>
<evidence type="ECO:0000313" key="2">
    <source>
        <dbReference type="EMBL" id="OHA86161.1"/>
    </source>
</evidence>
<feature type="transmembrane region" description="Helical" evidence="1">
    <location>
        <begin position="36"/>
        <end position="59"/>
    </location>
</feature>
<dbReference type="EMBL" id="MHUZ01000008">
    <property type="protein sequence ID" value="OHA86161.1"/>
    <property type="molecule type" value="Genomic_DNA"/>
</dbReference>
<dbReference type="STRING" id="1802730.A2591_01280"/>
<protein>
    <submittedName>
        <fullName evidence="2">Uncharacterized protein</fullName>
    </submittedName>
</protein>